<sequence length="115" mass="12218">MANWASPAAGKVPGRTPPSGRDRAVLTGILFVLQSGIPWEMLPQEMGCGSGHELLAQTARPAGSGRDPMGRRAHHRLAAQLQAPACSLRTPRHHPRGVRGCFHRLESASAACPRG</sequence>
<dbReference type="EMBL" id="LN899827">
    <property type="protein sequence ID" value="CUV48049.1"/>
    <property type="molecule type" value="Genomic_DNA"/>
</dbReference>
<dbReference type="AlphaFoldDB" id="A0A0S4WMK3"/>
<reference evidence="2" key="1">
    <citation type="submission" date="2015-10" db="EMBL/GenBank/DDBJ databases">
        <authorList>
            <person name="Gilbert D.G."/>
        </authorList>
    </citation>
    <scope>NUCLEOTIDE SEQUENCE</scope>
    <source>
        <strain evidence="2">Phyl III-seqv23</strain>
    </source>
</reference>
<organism evidence="2">
    <name type="scientific">Ralstonia solanacearum</name>
    <name type="common">Pseudomonas solanacearum</name>
    <dbReference type="NCBI Taxonomy" id="305"/>
    <lineage>
        <taxon>Bacteria</taxon>
        <taxon>Pseudomonadati</taxon>
        <taxon>Pseudomonadota</taxon>
        <taxon>Betaproteobacteria</taxon>
        <taxon>Burkholderiales</taxon>
        <taxon>Burkholderiaceae</taxon>
        <taxon>Ralstonia</taxon>
        <taxon>Ralstonia solanacearum species complex</taxon>
    </lineage>
</organism>
<evidence type="ECO:0008006" key="3">
    <source>
        <dbReference type="Google" id="ProtNLM"/>
    </source>
</evidence>
<evidence type="ECO:0000313" key="2">
    <source>
        <dbReference type="EMBL" id="CUV48049.1"/>
    </source>
</evidence>
<accession>A0A0S4WMK3</accession>
<feature type="region of interest" description="Disordered" evidence="1">
    <location>
        <begin position="1"/>
        <end position="21"/>
    </location>
</feature>
<gene>
    <name evidence="2" type="ORF">TO10_v1_1500019</name>
</gene>
<proteinExistence type="predicted"/>
<protein>
    <recommendedName>
        <fullName evidence="3">Transposase</fullName>
    </recommendedName>
</protein>
<name>A0A0S4WMK3_RALSL</name>
<evidence type="ECO:0000256" key="1">
    <source>
        <dbReference type="SAM" id="MobiDB-lite"/>
    </source>
</evidence>